<keyword evidence="1" id="KW-0812">Transmembrane</keyword>
<evidence type="ECO:0000313" key="4">
    <source>
        <dbReference type="Proteomes" id="UP000274097"/>
    </source>
</evidence>
<name>A0A3A9JQX0_9PROT</name>
<feature type="transmembrane region" description="Helical" evidence="1">
    <location>
        <begin position="62"/>
        <end position="81"/>
    </location>
</feature>
<reference evidence="2 5" key="1">
    <citation type="submission" date="2018-09" db="EMBL/GenBank/DDBJ databases">
        <title>Roseomonas sp. nov., isolated from feces of Tibetan antelopes in the Qinghai-Tibet plateau, China.</title>
        <authorList>
            <person name="Tian Z."/>
        </authorList>
    </citation>
    <scope>NUCLEOTIDE SEQUENCE [LARGE SCALE GENOMIC DNA]</scope>
    <source>
        <strain evidence="3 4">Z23</strain>
        <strain evidence="2 5">Z24</strain>
    </source>
</reference>
<feature type="transmembrane region" description="Helical" evidence="1">
    <location>
        <begin position="14"/>
        <end position="30"/>
    </location>
</feature>
<dbReference type="EMBL" id="RAQU01000109">
    <property type="protein sequence ID" value="RKK03028.1"/>
    <property type="molecule type" value="Genomic_DNA"/>
</dbReference>
<feature type="transmembrane region" description="Helical" evidence="1">
    <location>
        <begin position="139"/>
        <end position="158"/>
    </location>
</feature>
<evidence type="ECO:0008006" key="6">
    <source>
        <dbReference type="Google" id="ProtNLM"/>
    </source>
</evidence>
<sequence length="353" mass="37380">MAAAPRPSRHDDPFFSLRCALGITIGFLLIEPLKIEPGMILPSLLVSLLCGQRGPYTPVKTVIGMAIVTLLIWLVFALCVLTQGMLAVQFLTLLGICYLAFYVLARSGNALGIMLLISTVMIGAMFGQSRLAAEAMRDAFTATAAVSALLIPCLNLLLPPRVDAAALPPPPPPEVERPALQALLRLVVLAPVLLAFQTIASPSDLIFVIMLALVLAYPTRQAQRTEARERISSTLLGGAAAVVILLAFTVQAHFLILLGLVFLAALFFAERMIAGRASANTYQLGPSVLAVIVAGVTVDVHPLETAATRLSLTMAGVASGLGLLSLLEWVFAAKLGPGRRPGKPSAHLPTWAR</sequence>
<feature type="transmembrane region" description="Helical" evidence="1">
    <location>
        <begin position="281"/>
        <end position="298"/>
    </location>
</feature>
<keyword evidence="4" id="KW-1185">Reference proteome</keyword>
<feature type="transmembrane region" description="Helical" evidence="1">
    <location>
        <begin position="203"/>
        <end position="219"/>
    </location>
</feature>
<evidence type="ECO:0000256" key="1">
    <source>
        <dbReference type="SAM" id="Phobius"/>
    </source>
</evidence>
<feature type="transmembrane region" description="Helical" evidence="1">
    <location>
        <begin position="110"/>
        <end position="127"/>
    </location>
</feature>
<keyword evidence="1" id="KW-0472">Membrane</keyword>
<evidence type="ECO:0000313" key="5">
    <source>
        <dbReference type="Proteomes" id="UP000278036"/>
    </source>
</evidence>
<dbReference type="Proteomes" id="UP000274097">
    <property type="component" value="Unassembled WGS sequence"/>
</dbReference>
<dbReference type="InParanoid" id="A0A3A9JQX0"/>
<feature type="transmembrane region" description="Helical" evidence="1">
    <location>
        <begin position="239"/>
        <end position="269"/>
    </location>
</feature>
<dbReference type="EMBL" id="RFLX01000052">
    <property type="protein sequence ID" value="RMI15522.1"/>
    <property type="molecule type" value="Genomic_DNA"/>
</dbReference>
<gene>
    <name evidence="2" type="ORF">D6Z83_16640</name>
    <name evidence="3" type="ORF">EBE87_25390</name>
</gene>
<keyword evidence="1" id="KW-1133">Transmembrane helix</keyword>
<proteinExistence type="predicted"/>
<comment type="caution">
    <text evidence="2">The sequence shown here is derived from an EMBL/GenBank/DDBJ whole genome shotgun (WGS) entry which is preliminary data.</text>
</comment>
<dbReference type="AlphaFoldDB" id="A0A3A9JQX0"/>
<feature type="transmembrane region" description="Helical" evidence="1">
    <location>
        <begin position="86"/>
        <end position="104"/>
    </location>
</feature>
<feature type="transmembrane region" description="Helical" evidence="1">
    <location>
        <begin position="310"/>
        <end position="331"/>
    </location>
</feature>
<organism evidence="2 5">
    <name type="scientific">Teichococcus wenyumeiae</name>
    <dbReference type="NCBI Taxonomy" id="2478470"/>
    <lineage>
        <taxon>Bacteria</taxon>
        <taxon>Pseudomonadati</taxon>
        <taxon>Pseudomonadota</taxon>
        <taxon>Alphaproteobacteria</taxon>
        <taxon>Acetobacterales</taxon>
        <taxon>Roseomonadaceae</taxon>
        <taxon>Roseomonas</taxon>
    </lineage>
</organism>
<dbReference type="Proteomes" id="UP000278036">
    <property type="component" value="Unassembled WGS sequence"/>
</dbReference>
<evidence type="ECO:0000313" key="2">
    <source>
        <dbReference type="EMBL" id="RKK03028.1"/>
    </source>
</evidence>
<protein>
    <recommendedName>
        <fullName evidence="6">FUSC family protein</fullName>
    </recommendedName>
</protein>
<dbReference type="OrthoDB" id="7838578at2"/>
<accession>A0A3A9JQX0</accession>
<evidence type="ECO:0000313" key="3">
    <source>
        <dbReference type="EMBL" id="RMI15522.1"/>
    </source>
</evidence>
<dbReference type="RefSeq" id="WP_120639404.1">
    <property type="nucleotide sequence ID" value="NZ_RAQU01000109.1"/>
</dbReference>